<dbReference type="GO" id="GO:0005654">
    <property type="term" value="C:nucleoplasm"/>
    <property type="evidence" value="ECO:0007669"/>
    <property type="project" value="TreeGrafter"/>
</dbReference>
<dbReference type="EMBL" id="GEDC01017264">
    <property type="protein sequence ID" value="JAS20034.1"/>
    <property type="molecule type" value="Transcribed_RNA"/>
</dbReference>
<dbReference type="InterPro" id="IPR005491">
    <property type="entry name" value="ENT_dom"/>
</dbReference>
<dbReference type="AlphaFoldDB" id="A0A1B6D2X9"/>
<comment type="subcellular location">
    <subcellularLocation>
        <location evidence="1">Nucleus</location>
    </subcellularLocation>
</comment>
<dbReference type="SUPFAM" id="SSF158639">
    <property type="entry name" value="ENT-like"/>
    <property type="match status" value="1"/>
</dbReference>
<reference evidence="5" key="1">
    <citation type="submission" date="2015-12" db="EMBL/GenBank/DDBJ databases">
        <title>De novo transcriptome assembly of four potential Pierce s Disease insect vectors from Arizona vineyards.</title>
        <authorList>
            <person name="Tassone E.E."/>
        </authorList>
    </citation>
    <scope>NUCLEOTIDE SEQUENCE</scope>
</reference>
<sequence length="940" mass="101722">MNMNRKEEKTEWPMLLDMTREECFAKLRSMELLAYHDVVQVLRAQGSLTPEKKQVLKDLADILDIPLDWHKTQCRMAYSNEKLATIAEFAEGPDTDTDWIIEGRRLVPVTPRLAPHTIYTARADRVAKLVAERNALLPPPCETSRFLEKKIKIETIKEESLSMSFSSSNSTSVSTSPSSSTASSLSTSPVPLATSLSKPNVPASTDVQPTSSDAMTKVPPSVFAPTTLIPTSPPVSAAFLSSCESTAIPSITKSTSMANSMSPTPSLLVSTSLPPTCSSNSLVREIPSTSPTNKLLTVSLEYVSKEITDPVPSLSSMLPKPLTTSAVDSLNVNTFMQSFSNTSLSTSDAPKKSPISINTPPLKPATETQITKTSSSVHPLTDPASIESLEFFIPQIEATSNLTQTQPSSSIPVTNDTIPEKYHSKPTVTTNFVQNIPSDNRTTANPLNPSMDLSFLSNFPLISVPPSSAFPPSPEPTLDQTLSSNNGFEGITEKEKMEDSNSVLMLPSGMSIQLHDDSCDNPNKRKHSQSPNTTLPKKILTVPVTKATFQSTSTGSIQNPVKISMNNQSFNNLPLATSPINANQKVIIVSNTNSAQNNSTIVQRSVNITKPGLSRFQGNKVNSRTVSVTKGRPRSSSIVIPVTPTMQIIPSNEENTTDSTMKCISVPGTRILQKSPSMLIVNPTNKVPMTSGLNVRPESNTLPKPQNVVIVRQAQPKNAVQITNVNKKLVKGVLSGPSIPVKKQAVIKKFTNNPVAINTKRGKVIRLDVSKGNYDQNATIGEILQASGMLPPTPKPSTSNVNNQNSTFGEIFQVSSRMLSTSQSSTSNVIEKHIECELNVSSPVVQNVAESANVTGSSETETDVKIKSEEDDVIYVVPDQQEVNNVTNSIVLDGPNQGLDDNMEFHFLPSVAESHIMQQTETDASSVKNFKSQETENQSL</sequence>
<keyword evidence="2" id="KW-0539">Nucleus</keyword>
<feature type="compositionally biased region" description="Polar residues" evidence="3">
    <location>
        <begin position="366"/>
        <end position="378"/>
    </location>
</feature>
<feature type="region of interest" description="Disordered" evidence="3">
    <location>
        <begin position="918"/>
        <end position="940"/>
    </location>
</feature>
<dbReference type="GO" id="GO:0006355">
    <property type="term" value="P:regulation of DNA-templated transcription"/>
    <property type="evidence" value="ECO:0007669"/>
    <property type="project" value="InterPro"/>
</dbReference>
<accession>A0A1B6D2X9</accession>
<evidence type="ECO:0000256" key="3">
    <source>
        <dbReference type="SAM" id="MobiDB-lite"/>
    </source>
</evidence>
<protein>
    <recommendedName>
        <fullName evidence="4">ENT domain-containing protein</fullName>
    </recommendedName>
</protein>
<evidence type="ECO:0000313" key="5">
    <source>
        <dbReference type="EMBL" id="JAS20034.1"/>
    </source>
</evidence>
<dbReference type="InterPro" id="IPR033482">
    <property type="entry name" value="EMSY"/>
</dbReference>
<name>A0A1B6D2X9_9HEMI</name>
<organism evidence="5">
    <name type="scientific">Clastoptera arizonana</name>
    <name type="common">Arizona spittle bug</name>
    <dbReference type="NCBI Taxonomy" id="38151"/>
    <lineage>
        <taxon>Eukaryota</taxon>
        <taxon>Metazoa</taxon>
        <taxon>Ecdysozoa</taxon>
        <taxon>Arthropoda</taxon>
        <taxon>Hexapoda</taxon>
        <taxon>Insecta</taxon>
        <taxon>Pterygota</taxon>
        <taxon>Neoptera</taxon>
        <taxon>Paraneoptera</taxon>
        <taxon>Hemiptera</taxon>
        <taxon>Auchenorrhyncha</taxon>
        <taxon>Cercopoidea</taxon>
        <taxon>Clastopteridae</taxon>
        <taxon>Clastoptera</taxon>
    </lineage>
</organism>
<dbReference type="PROSITE" id="PS51138">
    <property type="entry name" value="ENT"/>
    <property type="match status" value="1"/>
</dbReference>
<feature type="compositionally biased region" description="Polar residues" evidence="3">
    <location>
        <begin position="400"/>
        <end position="417"/>
    </location>
</feature>
<feature type="region of interest" description="Disordered" evidence="3">
    <location>
        <begin position="164"/>
        <end position="218"/>
    </location>
</feature>
<gene>
    <name evidence="5" type="ORF">g.38940</name>
</gene>
<feature type="compositionally biased region" description="Polar residues" evidence="3">
    <location>
        <begin position="202"/>
        <end position="214"/>
    </location>
</feature>
<dbReference type="Gene3D" id="1.10.1240.40">
    <property type="entry name" value="ENT domain"/>
    <property type="match status" value="1"/>
</dbReference>
<evidence type="ECO:0000259" key="4">
    <source>
        <dbReference type="PROSITE" id="PS51138"/>
    </source>
</evidence>
<evidence type="ECO:0000256" key="1">
    <source>
        <dbReference type="ARBA" id="ARBA00004123"/>
    </source>
</evidence>
<dbReference type="PANTHER" id="PTHR16500:SF3">
    <property type="entry name" value="BRCA2-INTERACTING TRANSCRIPTIONAL REPRESSOR EMSY"/>
    <property type="match status" value="1"/>
</dbReference>
<evidence type="ECO:0000256" key="2">
    <source>
        <dbReference type="ARBA" id="ARBA00023242"/>
    </source>
</evidence>
<dbReference type="PANTHER" id="PTHR16500">
    <property type="entry name" value="BRCA2-INTERACTING TRANSCRIPTIONAL REPRESSOR EMSY"/>
    <property type="match status" value="1"/>
</dbReference>
<dbReference type="InterPro" id="IPR036142">
    <property type="entry name" value="ENT_dom-like_sf"/>
</dbReference>
<feature type="region of interest" description="Disordered" evidence="3">
    <location>
        <begin position="342"/>
        <end position="379"/>
    </location>
</feature>
<feature type="domain" description="ENT" evidence="4">
    <location>
        <begin position="23"/>
        <end position="107"/>
    </location>
</feature>
<dbReference type="Pfam" id="PF03735">
    <property type="entry name" value="ENT"/>
    <property type="match status" value="1"/>
</dbReference>
<dbReference type="SMART" id="SM01191">
    <property type="entry name" value="ENT"/>
    <property type="match status" value="1"/>
</dbReference>
<feature type="compositionally biased region" description="Low complexity" evidence="3">
    <location>
        <begin position="164"/>
        <end position="197"/>
    </location>
</feature>
<proteinExistence type="predicted"/>
<feature type="region of interest" description="Disordered" evidence="3">
    <location>
        <begin position="400"/>
        <end position="419"/>
    </location>
</feature>